<gene>
    <name evidence="1" type="ORF">MchiMG62_18270</name>
</gene>
<sequence length="257" mass="29533">MIVLNYKISAMKQAIQFCNHPIYRKIRGILSICKYIWFHGFTQPSWLLDYYGKKLGGSVSYKEKVPMDCNKNPLPWYTYSAIEYLTQFDYSKCTVFEYGSGNSSQFWAQRALRVTSVESDKDWYWIGNQNILSNQKLLLSTEQIDYINSIHLENTCYDVIVIDGKYRYNCAVEAVKRIKSGGIIILDNSDWFPNATRLLQEAGLTQIDFIGVGPVNMYSWSTSLFFQNSLEIPRIISTGNVKVIGGLVQVGEDDRLL</sequence>
<dbReference type="SUPFAM" id="SSF53335">
    <property type="entry name" value="S-adenosyl-L-methionine-dependent methyltransferases"/>
    <property type="match status" value="1"/>
</dbReference>
<dbReference type="Gene3D" id="3.40.50.150">
    <property type="entry name" value="Vaccinia Virus protein VP39"/>
    <property type="match status" value="2"/>
</dbReference>
<evidence type="ECO:0000313" key="1">
    <source>
        <dbReference type="EMBL" id="BBL68646.1"/>
    </source>
</evidence>
<dbReference type="EMBL" id="AP019781">
    <property type="protein sequence ID" value="BBL68646.1"/>
    <property type="molecule type" value="Genomic_DNA"/>
</dbReference>
<keyword evidence="2" id="KW-1185">Reference proteome</keyword>
<accession>A0ABM7H762</accession>
<proteinExistence type="predicted"/>
<reference evidence="1 2" key="1">
    <citation type="submission" date="2019-06" db="EMBL/GenBank/DDBJ databases">
        <title>Complete genome sequence of Methanoculleus chikugoensis strain MG62.</title>
        <authorList>
            <person name="Asakawa S."/>
            <person name="Dianou D."/>
        </authorList>
    </citation>
    <scope>NUCLEOTIDE SEQUENCE [LARGE SCALE GENOMIC DNA]</scope>
    <source>
        <strain evidence="1 2">MG62</strain>
    </source>
</reference>
<dbReference type="InterPro" id="IPR029063">
    <property type="entry name" value="SAM-dependent_MTases_sf"/>
</dbReference>
<evidence type="ECO:0000313" key="2">
    <source>
        <dbReference type="Proteomes" id="UP000824969"/>
    </source>
</evidence>
<dbReference type="Proteomes" id="UP000824969">
    <property type="component" value="Chromosome"/>
</dbReference>
<protein>
    <recommendedName>
        <fullName evidence="3">O-methyltransferase</fullName>
    </recommendedName>
</protein>
<name>A0ABM7H762_9EURY</name>
<organism evidence="1 2">
    <name type="scientific">Methanoculleus chikugoensis</name>
    <dbReference type="NCBI Taxonomy" id="118126"/>
    <lineage>
        <taxon>Archaea</taxon>
        <taxon>Methanobacteriati</taxon>
        <taxon>Methanobacteriota</taxon>
        <taxon>Stenosarchaea group</taxon>
        <taxon>Methanomicrobia</taxon>
        <taxon>Methanomicrobiales</taxon>
        <taxon>Methanomicrobiaceae</taxon>
        <taxon>Methanoculleus</taxon>
    </lineage>
</organism>
<evidence type="ECO:0008006" key="3">
    <source>
        <dbReference type="Google" id="ProtNLM"/>
    </source>
</evidence>